<feature type="transmembrane region" description="Helical" evidence="10">
    <location>
        <begin position="197"/>
        <end position="217"/>
    </location>
</feature>
<evidence type="ECO:0000256" key="10">
    <source>
        <dbReference type="SAM" id="Phobius"/>
    </source>
</evidence>
<dbReference type="PANTHER" id="PTHR24241:SF59">
    <property type="entry name" value="ADIPOKINETIC HORMONE RECEPTOR, ISOFORM C"/>
    <property type="match status" value="1"/>
</dbReference>
<evidence type="ECO:0000256" key="2">
    <source>
        <dbReference type="ARBA" id="ARBA00010663"/>
    </source>
</evidence>
<keyword evidence="6 10" id="KW-0472">Membrane</keyword>
<dbReference type="Gene3D" id="1.20.1070.10">
    <property type="entry name" value="Rhodopsin 7-helix transmembrane proteins"/>
    <property type="match status" value="1"/>
</dbReference>
<dbReference type="PROSITE" id="PS00237">
    <property type="entry name" value="G_PROTEIN_RECEP_F1_1"/>
    <property type="match status" value="1"/>
</dbReference>
<keyword evidence="8" id="KW-0297">G-protein coupled receptor</keyword>
<dbReference type="InterPro" id="IPR000276">
    <property type="entry name" value="GPCR_Rhodpsn"/>
</dbReference>
<evidence type="ECO:0000256" key="5">
    <source>
        <dbReference type="ARBA" id="ARBA00022989"/>
    </source>
</evidence>
<protein>
    <recommendedName>
        <fullName evidence="11">G-protein coupled receptors family 1 profile domain-containing protein</fullName>
    </recommendedName>
</protein>
<dbReference type="InterPro" id="IPR017452">
    <property type="entry name" value="GPCR_Rhodpsn_7TM"/>
</dbReference>
<feature type="transmembrane region" description="Helical" evidence="10">
    <location>
        <begin position="285"/>
        <end position="315"/>
    </location>
</feature>
<dbReference type="PANTHER" id="PTHR24241">
    <property type="entry name" value="NEUROPEPTIDE RECEPTOR-RELATED G-PROTEIN COUPLED RECEPTOR"/>
    <property type="match status" value="1"/>
</dbReference>
<feature type="transmembrane region" description="Helical" evidence="10">
    <location>
        <begin position="156"/>
        <end position="177"/>
    </location>
</feature>
<accession>A0AAN8WGZ0</accession>
<evidence type="ECO:0000256" key="6">
    <source>
        <dbReference type="ARBA" id="ARBA00023136"/>
    </source>
</evidence>
<evidence type="ECO:0000259" key="11">
    <source>
        <dbReference type="PROSITE" id="PS50262"/>
    </source>
</evidence>
<feature type="transmembrane region" description="Helical" evidence="10">
    <location>
        <begin position="123"/>
        <end position="144"/>
    </location>
</feature>
<dbReference type="GO" id="GO:0004930">
    <property type="term" value="F:G protein-coupled receptor activity"/>
    <property type="evidence" value="ECO:0007669"/>
    <property type="project" value="UniProtKB-KW"/>
</dbReference>
<feature type="region of interest" description="Disordered" evidence="9">
    <location>
        <begin position="1"/>
        <end position="25"/>
    </location>
</feature>
<dbReference type="SUPFAM" id="SSF81321">
    <property type="entry name" value="Family A G protein-coupled receptor-like"/>
    <property type="match status" value="1"/>
</dbReference>
<sequence>MKKTFIENLMESSTSDHSPPATYSHLQKDLSNTLTGSISSTSLVSHPDHPSSSHPFISSRNGGGYLEAEVTLFPGSFPMEATTYEEDAAWNSTFFGADSMNESLWVRPIPKEMVFNESHIITISTYSCLMVFSALGNIFVLKSIVGHRKRTSTSRVSLMIMHLTIADLLVTFLLMPLEIGWAWTVSWVAGDLACRVLAFFRTFGVYLSGFLLVVISIDRYHAVLRPLTVTEAKRRVRIMLWMAWGASVSFSAPQMIIFHVEKHPEFPWFEQCVTFNSFPSPTYELIYMAVGFVAMYALPLTTIVFCYGSIVIVLYKKDDYTSYKGTKIDVFVEYTSCRGTKRGLLADCTSCRGTKRVISRDQSTEQRHQSLGRAKTRTLHMTLIIVTVFFLCWTPYNIMSLWYFVDRKSAQMVDPRVQAALFIFAVANSTVNPLVYGYFNVRRGPKSQSVKHEWRMKKIVYKPPFRQHVRGCLCTPVRSSSSDLPCNNPYNPGGFPYRTERYIRNIQNHHSPAV</sequence>
<dbReference type="GO" id="GO:0005886">
    <property type="term" value="C:plasma membrane"/>
    <property type="evidence" value="ECO:0007669"/>
    <property type="project" value="UniProtKB-SubCell"/>
</dbReference>
<dbReference type="Proteomes" id="UP001381693">
    <property type="component" value="Unassembled WGS sequence"/>
</dbReference>
<feature type="domain" description="G-protein coupled receptors family 1 profile" evidence="11">
    <location>
        <begin position="136"/>
        <end position="436"/>
    </location>
</feature>
<dbReference type="Pfam" id="PF00001">
    <property type="entry name" value="7tm_1"/>
    <property type="match status" value="1"/>
</dbReference>
<keyword evidence="5 10" id="KW-1133">Transmembrane helix</keyword>
<keyword evidence="7 8" id="KW-0675">Receptor</keyword>
<dbReference type="PRINTS" id="PR00237">
    <property type="entry name" value="GPCRRHODOPSN"/>
</dbReference>
<organism evidence="12 13">
    <name type="scientific">Halocaridina rubra</name>
    <name type="common">Hawaiian red shrimp</name>
    <dbReference type="NCBI Taxonomy" id="373956"/>
    <lineage>
        <taxon>Eukaryota</taxon>
        <taxon>Metazoa</taxon>
        <taxon>Ecdysozoa</taxon>
        <taxon>Arthropoda</taxon>
        <taxon>Crustacea</taxon>
        <taxon>Multicrustacea</taxon>
        <taxon>Malacostraca</taxon>
        <taxon>Eumalacostraca</taxon>
        <taxon>Eucarida</taxon>
        <taxon>Decapoda</taxon>
        <taxon>Pleocyemata</taxon>
        <taxon>Caridea</taxon>
        <taxon>Atyoidea</taxon>
        <taxon>Atyidae</taxon>
        <taxon>Halocaridina</taxon>
    </lineage>
</organism>
<dbReference type="PROSITE" id="PS50262">
    <property type="entry name" value="G_PROTEIN_RECEP_F1_2"/>
    <property type="match status" value="1"/>
</dbReference>
<comment type="similarity">
    <text evidence="2 8">Belongs to the G-protein coupled receptor 1 family.</text>
</comment>
<dbReference type="AlphaFoldDB" id="A0AAN8WGZ0"/>
<keyword evidence="8" id="KW-0807">Transducer</keyword>
<evidence type="ECO:0000256" key="1">
    <source>
        <dbReference type="ARBA" id="ARBA00004651"/>
    </source>
</evidence>
<proteinExistence type="inferred from homology"/>
<dbReference type="EMBL" id="JAXCGZ010023113">
    <property type="protein sequence ID" value="KAK7017018.1"/>
    <property type="molecule type" value="Genomic_DNA"/>
</dbReference>
<evidence type="ECO:0000256" key="8">
    <source>
        <dbReference type="RuleBase" id="RU000688"/>
    </source>
</evidence>
<evidence type="ECO:0000313" key="12">
    <source>
        <dbReference type="EMBL" id="KAK7017018.1"/>
    </source>
</evidence>
<feature type="transmembrane region" description="Helical" evidence="10">
    <location>
        <begin position="238"/>
        <end position="260"/>
    </location>
</feature>
<gene>
    <name evidence="12" type="ORF">SK128_019762</name>
</gene>
<keyword evidence="3" id="KW-1003">Cell membrane</keyword>
<evidence type="ECO:0000256" key="9">
    <source>
        <dbReference type="SAM" id="MobiDB-lite"/>
    </source>
</evidence>
<evidence type="ECO:0000256" key="4">
    <source>
        <dbReference type="ARBA" id="ARBA00022692"/>
    </source>
</evidence>
<dbReference type="GO" id="GO:0042277">
    <property type="term" value="F:peptide binding"/>
    <property type="evidence" value="ECO:0007669"/>
    <property type="project" value="TreeGrafter"/>
</dbReference>
<name>A0AAN8WGZ0_HALRR</name>
<keyword evidence="13" id="KW-1185">Reference proteome</keyword>
<reference evidence="12 13" key="1">
    <citation type="submission" date="2023-11" db="EMBL/GenBank/DDBJ databases">
        <title>Halocaridina rubra genome assembly.</title>
        <authorList>
            <person name="Smith C."/>
        </authorList>
    </citation>
    <scope>NUCLEOTIDE SEQUENCE [LARGE SCALE GENOMIC DNA]</scope>
    <source>
        <strain evidence="12">EP-1</strain>
        <tissue evidence="12">Whole</tissue>
    </source>
</reference>
<comment type="subcellular location">
    <subcellularLocation>
        <location evidence="1">Cell membrane</location>
        <topology evidence="1">Multi-pass membrane protein</topology>
    </subcellularLocation>
</comment>
<feature type="transmembrane region" description="Helical" evidence="10">
    <location>
        <begin position="383"/>
        <end position="405"/>
    </location>
</feature>
<evidence type="ECO:0000256" key="7">
    <source>
        <dbReference type="ARBA" id="ARBA00023170"/>
    </source>
</evidence>
<evidence type="ECO:0000256" key="3">
    <source>
        <dbReference type="ARBA" id="ARBA00022475"/>
    </source>
</evidence>
<feature type="transmembrane region" description="Helical" evidence="10">
    <location>
        <begin position="417"/>
        <end position="439"/>
    </location>
</feature>
<keyword evidence="4 8" id="KW-0812">Transmembrane</keyword>
<comment type="caution">
    <text evidence="12">The sequence shown here is derived from an EMBL/GenBank/DDBJ whole genome shotgun (WGS) entry which is preliminary data.</text>
</comment>
<evidence type="ECO:0000313" key="13">
    <source>
        <dbReference type="Proteomes" id="UP001381693"/>
    </source>
</evidence>
<dbReference type="GO" id="GO:0032870">
    <property type="term" value="P:cellular response to hormone stimulus"/>
    <property type="evidence" value="ECO:0007669"/>
    <property type="project" value="TreeGrafter"/>
</dbReference>
<dbReference type="GO" id="GO:0097003">
    <property type="term" value="F:adipokinetic hormone receptor activity"/>
    <property type="evidence" value="ECO:0007669"/>
    <property type="project" value="TreeGrafter"/>
</dbReference>